<reference evidence="2" key="1">
    <citation type="journal article" date="2021" name="PeerJ">
        <title>Extensive microbial diversity within the chicken gut microbiome revealed by metagenomics and culture.</title>
        <authorList>
            <person name="Gilroy R."/>
            <person name="Ravi A."/>
            <person name="Getino M."/>
            <person name="Pursley I."/>
            <person name="Horton D.L."/>
            <person name="Alikhan N.F."/>
            <person name="Baker D."/>
            <person name="Gharbi K."/>
            <person name="Hall N."/>
            <person name="Watson M."/>
            <person name="Adriaenssens E.M."/>
            <person name="Foster-Nyarko E."/>
            <person name="Jarju S."/>
            <person name="Secka A."/>
            <person name="Antonio M."/>
            <person name="Oren A."/>
            <person name="Chaudhuri R.R."/>
            <person name="La Ragione R."/>
            <person name="Hildebrand F."/>
            <person name="Pallen M.J."/>
        </authorList>
    </citation>
    <scope>NUCLEOTIDE SEQUENCE</scope>
    <source>
        <strain evidence="2">CHK198-12963</strain>
    </source>
</reference>
<accession>A0A9D2TEP4</accession>
<evidence type="ECO:0000313" key="2">
    <source>
        <dbReference type="EMBL" id="HJC66341.1"/>
    </source>
</evidence>
<name>A0A9D2TEP4_9FIRM</name>
<sequence length="221" mass="24621">MSAKEEFSKELEKLKKMSFQDKIWYLWSYYKVYLVLFLAAAAFLGVVATAFYNTTFTTRLGVAMVNNHSPNPQNADLLEEQLRRILNCGKKDLVEINSGLYLGEEANAEDSYLAQTKLAALMASDALDLLIADQETIELYAQADSLWNLEQLLSESQSAVPEENFCLSSDSAGNPLPFSLSLEGTWLSENSYLSQDCVYLAVIKSSPRTEAAVQVINSLFP</sequence>
<comment type="caution">
    <text evidence="2">The sequence shown here is derived from an EMBL/GenBank/DDBJ whole genome shotgun (WGS) entry which is preliminary data.</text>
</comment>
<dbReference type="AlphaFoldDB" id="A0A9D2TEP4"/>
<keyword evidence="1" id="KW-0812">Transmembrane</keyword>
<protein>
    <submittedName>
        <fullName evidence="2">Uncharacterized protein</fullName>
    </submittedName>
</protein>
<dbReference type="Proteomes" id="UP000823863">
    <property type="component" value="Unassembled WGS sequence"/>
</dbReference>
<evidence type="ECO:0000256" key="1">
    <source>
        <dbReference type="SAM" id="Phobius"/>
    </source>
</evidence>
<evidence type="ECO:0000313" key="3">
    <source>
        <dbReference type="Proteomes" id="UP000823863"/>
    </source>
</evidence>
<feature type="transmembrane region" description="Helical" evidence="1">
    <location>
        <begin position="32"/>
        <end position="52"/>
    </location>
</feature>
<reference evidence="2" key="2">
    <citation type="submission" date="2021-04" db="EMBL/GenBank/DDBJ databases">
        <authorList>
            <person name="Gilroy R."/>
        </authorList>
    </citation>
    <scope>NUCLEOTIDE SEQUENCE</scope>
    <source>
        <strain evidence="2">CHK198-12963</strain>
    </source>
</reference>
<gene>
    <name evidence="2" type="ORF">H9931_06405</name>
</gene>
<keyword evidence="1" id="KW-0472">Membrane</keyword>
<keyword evidence="1" id="KW-1133">Transmembrane helix</keyword>
<proteinExistence type="predicted"/>
<organism evidence="2 3">
    <name type="scientific">Candidatus Enterocloster excrementigallinarum</name>
    <dbReference type="NCBI Taxonomy" id="2838558"/>
    <lineage>
        <taxon>Bacteria</taxon>
        <taxon>Bacillati</taxon>
        <taxon>Bacillota</taxon>
        <taxon>Clostridia</taxon>
        <taxon>Lachnospirales</taxon>
        <taxon>Lachnospiraceae</taxon>
        <taxon>Enterocloster</taxon>
    </lineage>
</organism>
<dbReference type="EMBL" id="DWWB01000030">
    <property type="protein sequence ID" value="HJC66341.1"/>
    <property type="molecule type" value="Genomic_DNA"/>
</dbReference>